<feature type="chain" id="PRO_5004525342" description="Protein hupE" evidence="3">
    <location>
        <begin position="35"/>
        <end position="238"/>
    </location>
</feature>
<dbReference type="eggNOG" id="COG2370">
    <property type="taxonomic scope" value="Bacteria"/>
</dbReference>
<feature type="transmembrane region" description="Helical" evidence="2">
    <location>
        <begin position="101"/>
        <end position="119"/>
    </location>
</feature>
<proteinExistence type="predicted"/>
<reference evidence="4 5" key="1">
    <citation type="journal article" date="2013" name="Sci. Rep.">
        <title>Extraordinary expansion of a Sorangium cellulosum genome from an alkaline milieu.</title>
        <authorList>
            <person name="Han K."/>
            <person name="Li Z.F."/>
            <person name="Peng R."/>
            <person name="Zhu L.P."/>
            <person name="Zhou T."/>
            <person name="Wang L.G."/>
            <person name="Li S.G."/>
            <person name="Zhang X.B."/>
            <person name="Hu W."/>
            <person name="Wu Z.H."/>
            <person name="Qin N."/>
            <person name="Li Y.Z."/>
        </authorList>
    </citation>
    <scope>NUCLEOTIDE SEQUENCE [LARGE SCALE GENOMIC DNA]</scope>
    <source>
        <strain evidence="4 5">So0157-2</strain>
    </source>
</reference>
<feature type="signal peptide" evidence="3">
    <location>
        <begin position="1"/>
        <end position="34"/>
    </location>
</feature>
<dbReference type="Pfam" id="PF04955">
    <property type="entry name" value="HupE_UreJ"/>
    <property type="match status" value="1"/>
</dbReference>
<dbReference type="EMBL" id="CP003969">
    <property type="protein sequence ID" value="AGP33949.1"/>
    <property type="molecule type" value="Genomic_DNA"/>
</dbReference>
<organism evidence="4 5">
    <name type="scientific">Sorangium cellulosum So0157-2</name>
    <dbReference type="NCBI Taxonomy" id="1254432"/>
    <lineage>
        <taxon>Bacteria</taxon>
        <taxon>Pseudomonadati</taxon>
        <taxon>Myxococcota</taxon>
        <taxon>Polyangia</taxon>
        <taxon>Polyangiales</taxon>
        <taxon>Polyangiaceae</taxon>
        <taxon>Sorangium</taxon>
    </lineage>
</organism>
<keyword evidence="2" id="KW-0812">Transmembrane</keyword>
<feature type="region of interest" description="Disordered" evidence="1">
    <location>
        <begin position="219"/>
        <end position="238"/>
    </location>
</feature>
<sequence length="238" mass="24548">MKSTIQKTMGWVSCPGARALLVATLVSWPSVSWAHPGGADAGFLKGLFHPVFGADHLLAMVSVGVVSSQLGGKHLLRIPATFVAAMLVGGLLGMAQWPMPLGELCIAASVAALGLGVVTTTRGSSPFLLSGCVAMFGVFHGHAHGLEMPRAVSPALYAMGFLLSTTVLHLCGLVLGELAAGRESLSRGLRYVGAAVMGRGWSFWCAGPASDWKRLAATDAEGEEGARPRGQRLNGSGA</sequence>
<feature type="transmembrane region" description="Helical" evidence="2">
    <location>
        <begin position="155"/>
        <end position="180"/>
    </location>
</feature>
<dbReference type="STRING" id="1254432.SCE1572_05240"/>
<protein>
    <recommendedName>
        <fullName evidence="6">Protein hupE</fullName>
    </recommendedName>
</protein>
<name>S4XN44_SORCE</name>
<feature type="transmembrane region" description="Helical" evidence="2">
    <location>
        <begin position="75"/>
        <end position="95"/>
    </location>
</feature>
<dbReference type="InterPro" id="IPR007038">
    <property type="entry name" value="HupE_UreJ"/>
</dbReference>
<feature type="transmembrane region" description="Helical" evidence="2">
    <location>
        <begin position="126"/>
        <end position="143"/>
    </location>
</feature>
<evidence type="ECO:0000313" key="4">
    <source>
        <dbReference type="EMBL" id="AGP33949.1"/>
    </source>
</evidence>
<keyword evidence="2" id="KW-0472">Membrane</keyword>
<dbReference type="AlphaFoldDB" id="S4XN44"/>
<dbReference type="PATRIC" id="fig|1254432.3.peg.1170"/>
<keyword evidence="3" id="KW-0732">Signal</keyword>
<evidence type="ECO:0000313" key="5">
    <source>
        <dbReference type="Proteomes" id="UP000014803"/>
    </source>
</evidence>
<accession>S4XN44</accession>
<dbReference type="RefSeq" id="WP_020733041.1">
    <property type="nucleotide sequence ID" value="NC_021658.1"/>
</dbReference>
<dbReference type="KEGG" id="scu:SCE1572_05240"/>
<evidence type="ECO:0000256" key="3">
    <source>
        <dbReference type="SAM" id="SignalP"/>
    </source>
</evidence>
<evidence type="ECO:0000256" key="2">
    <source>
        <dbReference type="SAM" id="Phobius"/>
    </source>
</evidence>
<feature type="transmembrane region" description="Helical" evidence="2">
    <location>
        <begin position="50"/>
        <end position="68"/>
    </location>
</feature>
<dbReference type="HOGENOM" id="CLU_088877_0_1_7"/>
<gene>
    <name evidence="4" type="ORF">SCE1572_05240</name>
</gene>
<evidence type="ECO:0000256" key="1">
    <source>
        <dbReference type="SAM" id="MobiDB-lite"/>
    </source>
</evidence>
<dbReference type="Proteomes" id="UP000014803">
    <property type="component" value="Chromosome"/>
</dbReference>
<dbReference type="OrthoDB" id="9808192at2"/>
<keyword evidence="2" id="KW-1133">Transmembrane helix</keyword>
<evidence type="ECO:0008006" key="6">
    <source>
        <dbReference type="Google" id="ProtNLM"/>
    </source>
</evidence>